<dbReference type="OrthoDB" id="10256793at2759"/>
<dbReference type="SUPFAM" id="SSF57938">
    <property type="entry name" value="DnaJ/Hsp40 cysteine-rich domain"/>
    <property type="match status" value="1"/>
</dbReference>
<evidence type="ECO:0000256" key="2">
    <source>
        <dbReference type="ARBA" id="ARBA00022737"/>
    </source>
</evidence>
<dbReference type="FunFam" id="2.10.230.10:FF:000002">
    <property type="entry name" value="Molecular chaperone DnaJ"/>
    <property type="match status" value="1"/>
</dbReference>
<dbReference type="CDD" id="cd10719">
    <property type="entry name" value="DnaJ_zf"/>
    <property type="match status" value="1"/>
</dbReference>
<dbReference type="InterPro" id="IPR036410">
    <property type="entry name" value="HSP_DnaJ_Cys-rich_dom_sf"/>
</dbReference>
<evidence type="ECO:0000256" key="5">
    <source>
        <dbReference type="ARBA" id="ARBA00023186"/>
    </source>
</evidence>
<dbReference type="AlphaFoldDB" id="A0A1E3NQQ7"/>
<dbReference type="STRING" id="763406.A0A1E3NQQ7"/>
<organism evidence="10 11">
    <name type="scientific">Pichia membranifaciens NRRL Y-2026</name>
    <dbReference type="NCBI Taxonomy" id="763406"/>
    <lineage>
        <taxon>Eukaryota</taxon>
        <taxon>Fungi</taxon>
        <taxon>Dikarya</taxon>
        <taxon>Ascomycota</taxon>
        <taxon>Saccharomycotina</taxon>
        <taxon>Pichiomycetes</taxon>
        <taxon>Pichiales</taxon>
        <taxon>Pichiaceae</taxon>
        <taxon>Pichia</taxon>
    </lineage>
</organism>
<dbReference type="PROSITE" id="PS00636">
    <property type="entry name" value="DNAJ_1"/>
    <property type="match status" value="1"/>
</dbReference>
<dbReference type="Gene3D" id="2.10.230.10">
    <property type="entry name" value="Heat shock protein DnaJ, cysteine-rich domain"/>
    <property type="match status" value="1"/>
</dbReference>
<dbReference type="GeneID" id="30179119"/>
<dbReference type="InterPro" id="IPR018253">
    <property type="entry name" value="DnaJ_domain_CS"/>
</dbReference>
<dbReference type="RefSeq" id="XP_019019547.1">
    <property type="nucleotide sequence ID" value="XM_019162432.1"/>
</dbReference>
<feature type="non-terminal residue" evidence="10">
    <location>
        <position position="1"/>
    </location>
</feature>
<keyword evidence="11" id="KW-1185">Reference proteome</keyword>
<dbReference type="PROSITE" id="PS50076">
    <property type="entry name" value="DNAJ_2"/>
    <property type="match status" value="1"/>
</dbReference>
<dbReference type="Pfam" id="PF00226">
    <property type="entry name" value="DnaJ"/>
    <property type="match status" value="1"/>
</dbReference>
<dbReference type="GO" id="GO:0006458">
    <property type="term" value="P:'de novo' protein folding"/>
    <property type="evidence" value="ECO:0007669"/>
    <property type="project" value="EnsemblFungi"/>
</dbReference>
<feature type="domain" description="J" evidence="8">
    <location>
        <begin position="13"/>
        <end position="77"/>
    </location>
</feature>
<dbReference type="InterPro" id="IPR002939">
    <property type="entry name" value="DnaJ_C"/>
</dbReference>
<dbReference type="PROSITE" id="PS51188">
    <property type="entry name" value="ZF_CR"/>
    <property type="match status" value="1"/>
</dbReference>
<gene>
    <name evidence="10" type="ORF">PICMEDRAFT_26104</name>
</gene>
<keyword evidence="5" id="KW-0143">Chaperone</keyword>
<dbReference type="InterPro" id="IPR001623">
    <property type="entry name" value="DnaJ_domain"/>
</dbReference>
<dbReference type="GO" id="GO:0005759">
    <property type="term" value="C:mitochondrial matrix"/>
    <property type="evidence" value="ECO:0007669"/>
    <property type="project" value="EnsemblFungi"/>
</dbReference>
<evidence type="ECO:0000256" key="3">
    <source>
        <dbReference type="ARBA" id="ARBA00022771"/>
    </source>
</evidence>
<dbReference type="GO" id="GO:0005524">
    <property type="term" value="F:ATP binding"/>
    <property type="evidence" value="ECO:0007669"/>
    <property type="project" value="InterPro"/>
</dbReference>
<dbReference type="InterPro" id="IPR036869">
    <property type="entry name" value="J_dom_sf"/>
</dbReference>
<dbReference type="SUPFAM" id="SSF49493">
    <property type="entry name" value="HSP40/DnaJ peptide-binding domain"/>
    <property type="match status" value="2"/>
</dbReference>
<feature type="domain" description="CR-type" evidence="9">
    <location>
        <begin position="172"/>
        <end position="253"/>
    </location>
</feature>
<keyword evidence="2" id="KW-0677">Repeat</keyword>
<dbReference type="GO" id="GO:0031072">
    <property type="term" value="F:heat shock protein binding"/>
    <property type="evidence" value="ECO:0007669"/>
    <property type="project" value="InterPro"/>
</dbReference>
<dbReference type="EMBL" id="KV454001">
    <property type="protein sequence ID" value="ODQ48434.1"/>
    <property type="molecule type" value="Genomic_DNA"/>
</dbReference>
<dbReference type="Gene3D" id="2.60.260.20">
    <property type="entry name" value="Urease metallochaperone UreE, N-terminal domain"/>
    <property type="match status" value="2"/>
</dbReference>
<dbReference type="InterPro" id="IPR012724">
    <property type="entry name" value="DnaJ"/>
</dbReference>
<evidence type="ECO:0000256" key="1">
    <source>
        <dbReference type="ARBA" id="ARBA00022723"/>
    </source>
</evidence>
<evidence type="ECO:0000259" key="8">
    <source>
        <dbReference type="PROSITE" id="PS50076"/>
    </source>
</evidence>
<sequence length="408" mass="43064">RQFHSTIIPRLDDPYKTLGVDKSANASQIKKAYYKLAKKLHPDVNQEKGADEKFHSLQEAYDILSDPKKKEQYDQFGPAAFSQGAGGAGAGGYGGGHPYGGGNPFAGFGGFGGFGGRAQGGGNPFEGINFEDLFGGFSGGGAGGRRGGGFQHYQGEDIEILKTIPFKESVFGTRVKVNYSAVVQCDTCHGSGLKSGKKKSTCKVCNGTGAQMHVLQGGFHMSSTCKACNGTGVQINHEDECGSCHGEGVKTQIKQTEVRLPSGIKDGSRIRVANAGDAPHMTTSSGYKLSNGDLIIRIRVQPDPDFKRDGKDLVYKTEIPMTTAALGGTIEVPTLDGAKIKLRIPSGSQSGRTIDIPGKGVPVSDMSTNRGSLKVILNVKTMRPTNATQIALLEAVADAFGDKTAKRL</sequence>
<name>A0A1E3NQQ7_9ASCO</name>
<dbReference type="Pfam" id="PF01556">
    <property type="entry name" value="DnaJ_C"/>
    <property type="match status" value="1"/>
</dbReference>
<keyword evidence="4 7" id="KW-0862">Zinc</keyword>
<feature type="non-terminal residue" evidence="10">
    <location>
        <position position="408"/>
    </location>
</feature>
<dbReference type="CDD" id="cd10747">
    <property type="entry name" value="DnaJ_C"/>
    <property type="match status" value="1"/>
</dbReference>
<dbReference type="InterPro" id="IPR008971">
    <property type="entry name" value="HSP40/DnaJ_pept-bd"/>
</dbReference>
<dbReference type="GO" id="GO:0009408">
    <property type="term" value="P:response to heat"/>
    <property type="evidence" value="ECO:0007669"/>
    <property type="project" value="EnsemblFungi"/>
</dbReference>
<reference evidence="10 11" key="1">
    <citation type="journal article" date="2016" name="Proc. Natl. Acad. Sci. U.S.A.">
        <title>Comparative genomics of biotechnologically important yeasts.</title>
        <authorList>
            <person name="Riley R."/>
            <person name="Haridas S."/>
            <person name="Wolfe K.H."/>
            <person name="Lopes M.R."/>
            <person name="Hittinger C.T."/>
            <person name="Goeker M."/>
            <person name="Salamov A.A."/>
            <person name="Wisecaver J.H."/>
            <person name="Long T.M."/>
            <person name="Calvey C.H."/>
            <person name="Aerts A.L."/>
            <person name="Barry K.W."/>
            <person name="Choi C."/>
            <person name="Clum A."/>
            <person name="Coughlan A.Y."/>
            <person name="Deshpande S."/>
            <person name="Douglass A.P."/>
            <person name="Hanson S.J."/>
            <person name="Klenk H.-P."/>
            <person name="LaButti K.M."/>
            <person name="Lapidus A."/>
            <person name="Lindquist E.A."/>
            <person name="Lipzen A.M."/>
            <person name="Meier-Kolthoff J.P."/>
            <person name="Ohm R.A."/>
            <person name="Otillar R.P."/>
            <person name="Pangilinan J.L."/>
            <person name="Peng Y."/>
            <person name="Rokas A."/>
            <person name="Rosa C.A."/>
            <person name="Scheuner C."/>
            <person name="Sibirny A.A."/>
            <person name="Slot J.C."/>
            <person name="Stielow J.B."/>
            <person name="Sun H."/>
            <person name="Kurtzman C.P."/>
            <person name="Blackwell M."/>
            <person name="Grigoriev I.V."/>
            <person name="Jeffries T.W."/>
        </authorList>
    </citation>
    <scope>NUCLEOTIDE SEQUENCE [LARGE SCALE GENOMIC DNA]</scope>
    <source>
        <strain evidence="10 11">NRRL Y-2026</strain>
    </source>
</reference>
<dbReference type="GO" id="GO:0051082">
    <property type="term" value="F:unfolded protein binding"/>
    <property type="evidence" value="ECO:0007669"/>
    <property type="project" value="EnsemblFungi"/>
</dbReference>
<dbReference type="PRINTS" id="PR00625">
    <property type="entry name" value="JDOMAIN"/>
</dbReference>
<dbReference type="Pfam" id="PF00684">
    <property type="entry name" value="DnaJ_CXXCXGXG"/>
    <property type="match status" value="1"/>
</dbReference>
<keyword evidence="1 7" id="KW-0479">Metal-binding</keyword>
<evidence type="ECO:0000256" key="4">
    <source>
        <dbReference type="ARBA" id="ARBA00022833"/>
    </source>
</evidence>
<dbReference type="SUPFAM" id="SSF46565">
    <property type="entry name" value="Chaperone J-domain"/>
    <property type="match status" value="1"/>
</dbReference>
<dbReference type="FunFam" id="2.60.260.20:FF:000005">
    <property type="entry name" value="Chaperone protein dnaJ 1, mitochondrial"/>
    <property type="match status" value="1"/>
</dbReference>
<feature type="zinc finger region" description="CR-type" evidence="7">
    <location>
        <begin position="172"/>
        <end position="253"/>
    </location>
</feature>
<protein>
    <recommendedName>
        <fullName evidence="6">DnaJ homolog 1, mitochondrial</fullName>
    </recommendedName>
</protein>
<dbReference type="PANTHER" id="PTHR43096:SF52">
    <property type="entry name" value="DNAJ HOMOLOG 1, MITOCHONDRIAL-RELATED"/>
    <property type="match status" value="1"/>
</dbReference>
<dbReference type="GO" id="GO:0042026">
    <property type="term" value="P:protein refolding"/>
    <property type="evidence" value="ECO:0007669"/>
    <property type="project" value="EnsemblFungi"/>
</dbReference>
<dbReference type="GO" id="GO:0008270">
    <property type="term" value="F:zinc ion binding"/>
    <property type="evidence" value="ECO:0007669"/>
    <property type="project" value="UniProtKB-KW"/>
</dbReference>
<evidence type="ECO:0000256" key="6">
    <source>
        <dbReference type="ARBA" id="ARBA00072890"/>
    </source>
</evidence>
<dbReference type="Gene3D" id="1.10.287.110">
    <property type="entry name" value="DnaJ domain"/>
    <property type="match status" value="1"/>
</dbReference>
<dbReference type="Proteomes" id="UP000094455">
    <property type="component" value="Unassembled WGS sequence"/>
</dbReference>
<evidence type="ECO:0000256" key="7">
    <source>
        <dbReference type="PROSITE-ProRule" id="PRU00546"/>
    </source>
</evidence>
<dbReference type="GO" id="GO:0001671">
    <property type="term" value="F:ATPase activator activity"/>
    <property type="evidence" value="ECO:0007669"/>
    <property type="project" value="EnsemblFungi"/>
</dbReference>
<dbReference type="PANTHER" id="PTHR43096">
    <property type="entry name" value="DNAJ HOMOLOG 1, MITOCHONDRIAL-RELATED"/>
    <property type="match status" value="1"/>
</dbReference>
<keyword evidence="3 7" id="KW-0863">Zinc-finger</keyword>
<evidence type="ECO:0000259" key="9">
    <source>
        <dbReference type="PROSITE" id="PS51188"/>
    </source>
</evidence>
<dbReference type="GO" id="GO:0006515">
    <property type="term" value="P:protein quality control for misfolded or incompletely synthesized proteins"/>
    <property type="evidence" value="ECO:0007669"/>
    <property type="project" value="EnsemblFungi"/>
</dbReference>
<evidence type="ECO:0000313" key="11">
    <source>
        <dbReference type="Proteomes" id="UP000094455"/>
    </source>
</evidence>
<accession>A0A1E3NQQ7</accession>
<dbReference type="InterPro" id="IPR001305">
    <property type="entry name" value="HSP_DnaJ_Cys-rich_dom"/>
</dbReference>
<dbReference type="SMART" id="SM00271">
    <property type="entry name" value="DnaJ"/>
    <property type="match status" value="1"/>
</dbReference>
<dbReference type="CDD" id="cd06257">
    <property type="entry name" value="DnaJ"/>
    <property type="match status" value="1"/>
</dbReference>
<proteinExistence type="inferred from homology"/>
<dbReference type="HAMAP" id="MF_01152">
    <property type="entry name" value="DnaJ"/>
    <property type="match status" value="1"/>
</dbReference>
<evidence type="ECO:0000313" key="10">
    <source>
        <dbReference type="EMBL" id="ODQ48434.1"/>
    </source>
</evidence>